<dbReference type="OrthoDB" id="341403at2759"/>
<name>A0A067JGE4_JATCU</name>
<keyword evidence="4 8" id="KW-1133">Transmembrane helix</keyword>
<dbReference type="InterPro" id="IPR044780">
    <property type="entry name" value="Heh2/Src1"/>
</dbReference>
<dbReference type="GO" id="GO:0003682">
    <property type="term" value="F:chromatin binding"/>
    <property type="evidence" value="ECO:0007669"/>
    <property type="project" value="InterPro"/>
</dbReference>
<evidence type="ECO:0000256" key="7">
    <source>
        <dbReference type="SAM" id="MobiDB-lite"/>
    </source>
</evidence>
<keyword evidence="6" id="KW-0539">Nucleus</keyword>
<dbReference type="AlphaFoldDB" id="A0A067JGE4"/>
<dbReference type="GO" id="GO:0005783">
    <property type="term" value="C:endoplasmic reticulum"/>
    <property type="evidence" value="ECO:0007669"/>
    <property type="project" value="TreeGrafter"/>
</dbReference>
<feature type="transmembrane region" description="Helical" evidence="8">
    <location>
        <begin position="51"/>
        <end position="75"/>
    </location>
</feature>
<evidence type="ECO:0000256" key="1">
    <source>
        <dbReference type="ARBA" id="ARBA00004540"/>
    </source>
</evidence>
<organism evidence="10 11">
    <name type="scientific">Jatropha curcas</name>
    <name type="common">Barbados nut</name>
    <dbReference type="NCBI Taxonomy" id="180498"/>
    <lineage>
        <taxon>Eukaryota</taxon>
        <taxon>Viridiplantae</taxon>
        <taxon>Streptophyta</taxon>
        <taxon>Embryophyta</taxon>
        <taxon>Tracheophyta</taxon>
        <taxon>Spermatophyta</taxon>
        <taxon>Magnoliopsida</taxon>
        <taxon>eudicotyledons</taxon>
        <taxon>Gunneridae</taxon>
        <taxon>Pentapetalae</taxon>
        <taxon>rosids</taxon>
        <taxon>fabids</taxon>
        <taxon>Malpighiales</taxon>
        <taxon>Euphorbiaceae</taxon>
        <taxon>Crotonoideae</taxon>
        <taxon>Jatropheae</taxon>
        <taxon>Jatropha</taxon>
    </lineage>
</organism>
<sequence length="396" mass="44999">MLSESTSSMTKKRPKPGFKSRKPELEPNLSSSSHSTVMEPPQSLFPSKGEFLRLIAVLAIASSVALTCNFIVGYISPTTKPFCDSNIDSPDSFSDSCEPCPRHGECTEGKLECIRGYRKHQNMCIEDGDINEIAKKLSDWVETRLCEAYAQFLCKGAGTIWAKEDDIWDGLDEHQLMENLKQDSAIYTYAKRRAMEIIGRLLELRTNSYGQKELKCPDLVAEHYNPITCRLFQWISNHAFVIAVLCALVVGCTLLLRKVQRRWYLSARSEELYQQVCEILEENALLSKKSNGECEPWLVASQLRDHLLLPKERKDSVLWKRVEGLVQEDSRVDRYPKLVKGDSKVVWEWQVEGSWSSMRKKKKGEMSKSKSIEGGVTGNSDKQIPTLKSESKTLVF</sequence>
<dbReference type="GO" id="GO:0005637">
    <property type="term" value="C:nuclear inner membrane"/>
    <property type="evidence" value="ECO:0007669"/>
    <property type="project" value="UniProtKB-SubCell"/>
</dbReference>
<evidence type="ECO:0000256" key="5">
    <source>
        <dbReference type="ARBA" id="ARBA00023136"/>
    </source>
</evidence>
<dbReference type="Pfam" id="PF09402">
    <property type="entry name" value="MSC"/>
    <property type="match status" value="1"/>
</dbReference>
<feature type="compositionally biased region" description="Polar residues" evidence="7">
    <location>
        <begin position="378"/>
        <end position="388"/>
    </location>
</feature>
<evidence type="ECO:0000256" key="4">
    <source>
        <dbReference type="ARBA" id="ARBA00022989"/>
    </source>
</evidence>
<feature type="region of interest" description="Disordered" evidence="7">
    <location>
        <begin position="1"/>
        <end position="41"/>
    </location>
</feature>
<dbReference type="KEGG" id="jcu:105648021"/>
<feature type="transmembrane region" description="Helical" evidence="8">
    <location>
        <begin position="234"/>
        <end position="256"/>
    </location>
</feature>
<dbReference type="EMBL" id="KK915350">
    <property type="protein sequence ID" value="KDP22917.1"/>
    <property type="molecule type" value="Genomic_DNA"/>
</dbReference>
<keyword evidence="11" id="KW-1185">Reference proteome</keyword>
<dbReference type="STRING" id="180498.A0A067JGE4"/>
<accession>A0A067JGE4</accession>
<evidence type="ECO:0000259" key="9">
    <source>
        <dbReference type="Pfam" id="PF09402"/>
    </source>
</evidence>
<keyword evidence="2" id="KW-0597">Phosphoprotein</keyword>
<dbReference type="Proteomes" id="UP000027138">
    <property type="component" value="Unassembled WGS sequence"/>
</dbReference>
<evidence type="ECO:0000256" key="3">
    <source>
        <dbReference type="ARBA" id="ARBA00022692"/>
    </source>
</evidence>
<keyword evidence="3 8" id="KW-0812">Transmembrane</keyword>
<dbReference type="PANTHER" id="PTHR47808:SF2">
    <property type="entry name" value="LEM DOMAIN-CONTAINING PROTEIN 2"/>
    <property type="match status" value="1"/>
</dbReference>
<comment type="subcellular location">
    <subcellularLocation>
        <location evidence="1">Nucleus inner membrane</location>
    </subcellularLocation>
</comment>
<dbReference type="InterPro" id="IPR041885">
    <property type="entry name" value="MAN1_winged_helix_dom"/>
</dbReference>
<dbReference type="InterPro" id="IPR018996">
    <property type="entry name" value="Man1/Src1-like_C"/>
</dbReference>
<feature type="domain" description="Man1/Src1-like C-terminal" evidence="9">
    <location>
        <begin position="91"/>
        <end position="349"/>
    </location>
</feature>
<dbReference type="PANTHER" id="PTHR47808">
    <property type="entry name" value="INNER NUCLEAR MEMBRANE PROTEIN HEH2-RELATED"/>
    <property type="match status" value="1"/>
</dbReference>
<evidence type="ECO:0000256" key="2">
    <source>
        <dbReference type="ARBA" id="ARBA00022553"/>
    </source>
</evidence>
<dbReference type="GO" id="GO:0071763">
    <property type="term" value="P:nuclear membrane organization"/>
    <property type="evidence" value="ECO:0007669"/>
    <property type="project" value="TreeGrafter"/>
</dbReference>
<evidence type="ECO:0000313" key="11">
    <source>
        <dbReference type="Proteomes" id="UP000027138"/>
    </source>
</evidence>
<keyword evidence="5 8" id="KW-0472">Membrane</keyword>
<protein>
    <recommendedName>
        <fullName evidence="9">Man1/Src1-like C-terminal domain-containing protein</fullName>
    </recommendedName>
</protein>
<dbReference type="Gene3D" id="1.10.10.1180">
    <property type="entry name" value="MAN1, winged-helix domain"/>
    <property type="match status" value="1"/>
</dbReference>
<dbReference type="GO" id="GO:0034399">
    <property type="term" value="C:nuclear periphery"/>
    <property type="evidence" value="ECO:0007669"/>
    <property type="project" value="TreeGrafter"/>
</dbReference>
<evidence type="ECO:0000256" key="6">
    <source>
        <dbReference type="ARBA" id="ARBA00023242"/>
    </source>
</evidence>
<proteinExistence type="predicted"/>
<evidence type="ECO:0000313" key="10">
    <source>
        <dbReference type="EMBL" id="KDP22917.1"/>
    </source>
</evidence>
<feature type="compositionally biased region" description="Basic residues" evidence="7">
    <location>
        <begin position="10"/>
        <end position="20"/>
    </location>
</feature>
<gene>
    <name evidence="10" type="ORF">JCGZ_01778</name>
</gene>
<feature type="region of interest" description="Disordered" evidence="7">
    <location>
        <begin position="360"/>
        <end position="396"/>
    </location>
</feature>
<reference evidence="10 11" key="1">
    <citation type="journal article" date="2014" name="PLoS ONE">
        <title>Global Analysis of Gene Expression Profiles in Physic Nut (Jatropha curcas L.) Seedlings Exposed to Salt Stress.</title>
        <authorList>
            <person name="Zhang L."/>
            <person name="Zhang C."/>
            <person name="Wu P."/>
            <person name="Chen Y."/>
            <person name="Li M."/>
            <person name="Jiang H."/>
            <person name="Wu G."/>
        </authorList>
    </citation>
    <scope>NUCLEOTIDE SEQUENCE [LARGE SCALE GENOMIC DNA]</scope>
    <source>
        <strain evidence="11">cv. GZQX0401</strain>
        <tissue evidence="10">Young leaves</tissue>
    </source>
</reference>
<evidence type="ECO:0000256" key="8">
    <source>
        <dbReference type="SAM" id="Phobius"/>
    </source>
</evidence>